<accession>A0A1H8JKX6</accession>
<dbReference type="Proteomes" id="UP000182160">
    <property type="component" value="Unassembled WGS sequence"/>
</dbReference>
<protein>
    <submittedName>
        <fullName evidence="1">Uncharacterized protein</fullName>
    </submittedName>
</protein>
<reference evidence="1 2" key="1">
    <citation type="submission" date="2016-10" db="EMBL/GenBank/DDBJ databases">
        <authorList>
            <person name="de Groot N.N."/>
        </authorList>
    </citation>
    <scope>NUCLEOTIDE SEQUENCE [LARGE SCALE GENOMIC DNA]</scope>
    <source>
        <strain evidence="1 2">DSM 11457</strain>
    </source>
</reference>
<dbReference type="EMBL" id="FOBO01000032">
    <property type="protein sequence ID" value="SEN80927.1"/>
    <property type="molecule type" value="Genomic_DNA"/>
</dbReference>
<evidence type="ECO:0000313" key="1">
    <source>
        <dbReference type="EMBL" id="SEN80927.1"/>
    </source>
</evidence>
<sequence length="214" mass="23167">MIGKARPLTSGTTIWLRVAASCLGLCLSVLPARSQDLAIDALIVDIDQRSGQYRQLTEILQGADAARALAAFDVMLETGDKMMRETAIAAAMSATDERLRARALWETLLQKDSVTLVVNTEGLDDDARAALDSWIGAVSTWGITDRISETQCLNLYGAGECREDYHLSVSGLKVDMSYRGKIEGGLTLNPEGLLFGEVTNVTTKAVYPATIQLR</sequence>
<dbReference type="RefSeq" id="WP_074788315.1">
    <property type="nucleotide sequence ID" value="NZ_FOBO01000032.1"/>
</dbReference>
<evidence type="ECO:0000313" key="2">
    <source>
        <dbReference type="Proteomes" id="UP000182160"/>
    </source>
</evidence>
<name>A0A1H8JKX6_9RHOB</name>
<organism evidence="1 2">
    <name type="scientific">Roseovarius tolerans</name>
    <dbReference type="NCBI Taxonomy" id="74031"/>
    <lineage>
        <taxon>Bacteria</taxon>
        <taxon>Pseudomonadati</taxon>
        <taxon>Pseudomonadota</taxon>
        <taxon>Alphaproteobacteria</taxon>
        <taxon>Rhodobacterales</taxon>
        <taxon>Roseobacteraceae</taxon>
        <taxon>Roseovarius</taxon>
    </lineage>
</organism>
<dbReference type="AlphaFoldDB" id="A0A1H8JKX6"/>
<proteinExistence type="predicted"/>
<gene>
    <name evidence="1" type="ORF">SAMN04488077_1328</name>
</gene>